<sequence>MPNYFSCFTSPKPNPPPQQQQQQQHPQQSPPLDTHTPLNPNTTTSIYCTDLARATLTWVRTGLARAAHIDLQFTHPSHQSHKSLHFLLLYKPFLFWRKRGSKRFNLENENSPNRVQVQLFWDLSKAKFFSSPEPQSGFYIAVAIDNETALLVGDRESEALAKITKIRPKKPNLKTAQNLIFRREHVFGRESFELKTAFGGEVKGLSIESCEIDEEFVLGFNFDGKRLIQVRRLEWKFRGFEVIEFEGIRVHLSWDVYNWLFEESMDAPAMFCFRFERIEGCECEEIGQIGGLWREISGSEDEIVSGFKRKKRNYKSNVLFDTRSSSSSSISSSFSSGCNSSVLEWASSEESELQSGTTEFNLVVFAWKV</sequence>
<dbReference type="PANTHER" id="PTHR31972:SF3">
    <property type="entry name" value="OS09G0416600 PROTEIN"/>
    <property type="match status" value="1"/>
</dbReference>
<dbReference type="EMBL" id="JBBNAG010000003">
    <property type="protein sequence ID" value="KAK9149829.1"/>
    <property type="molecule type" value="Genomic_DNA"/>
</dbReference>
<protein>
    <recommendedName>
        <fullName evidence="4">DUF868 domain-containing protein</fullName>
    </recommendedName>
</protein>
<evidence type="ECO:0000313" key="2">
    <source>
        <dbReference type="EMBL" id="KAK9149829.1"/>
    </source>
</evidence>
<feature type="compositionally biased region" description="Low complexity" evidence="1">
    <location>
        <begin position="19"/>
        <end position="31"/>
    </location>
</feature>
<keyword evidence="3" id="KW-1185">Reference proteome</keyword>
<accession>A0AAP0PP95</accession>
<dbReference type="AlphaFoldDB" id="A0AAP0PP95"/>
<proteinExistence type="predicted"/>
<dbReference type="PANTHER" id="PTHR31972">
    <property type="entry name" value="EXPRESSED PROTEIN"/>
    <property type="match status" value="1"/>
</dbReference>
<evidence type="ECO:0008006" key="4">
    <source>
        <dbReference type="Google" id="ProtNLM"/>
    </source>
</evidence>
<feature type="region of interest" description="Disordered" evidence="1">
    <location>
        <begin position="1"/>
        <end position="40"/>
    </location>
</feature>
<reference evidence="2 3" key="1">
    <citation type="submission" date="2024-01" db="EMBL/GenBank/DDBJ databases">
        <title>Genome assemblies of Stephania.</title>
        <authorList>
            <person name="Yang L."/>
        </authorList>
    </citation>
    <scope>NUCLEOTIDE SEQUENCE [LARGE SCALE GENOMIC DNA]</scope>
    <source>
        <strain evidence="2">JXDWG</strain>
        <tissue evidence="2">Leaf</tissue>
    </source>
</reference>
<evidence type="ECO:0000313" key="3">
    <source>
        <dbReference type="Proteomes" id="UP001419268"/>
    </source>
</evidence>
<dbReference type="Proteomes" id="UP001419268">
    <property type="component" value="Unassembled WGS sequence"/>
</dbReference>
<dbReference type="InterPro" id="IPR008586">
    <property type="entry name" value="DUF868_pln"/>
</dbReference>
<organism evidence="2 3">
    <name type="scientific">Stephania cephalantha</name>
    <dbReference type="NCBI Taxonomy" id="152367"/>
    <lineage>
        <taxon>Eukaryota</taxon>
        <taxon>Viridiplantae</taxon>
        <taxon>Streptophyta</taxon>
        <taxon>Embryophyta</taxon>
        <taxon>Tracheophyta</taxon>
        <taxon>Spermatophyta</taxon>
        <taxon>Magnoliopsida</taxon>
        <taxon>Ranunculales</taxon>
        <taxon>Menispermaceae</taxon>
        <taxon>Menispermoideae</taxon>
        <taxon>Cissampelideae</taxon>
        <taxon>Stephania</taxon>
    </lineage>
</organism>
<comment type="caution">
    <text evidence="2">The sequence shown here is derived from an EMBL/GenBank/DDBJ whole genome shotgun (WGS) entry which is preliminary data.</text>
</comment>
<name>A0AAP0PP95_9MAGN</name>
<gene>
    <name evidence="2" type="ORF">Scep_008586</name>
</gene>
<evidence type="ECO:0000256" key="1">
    <source>
        <dbReference type="SAM" id="MobiDB-lite"/>
    </source>
</evidence>
<dbReference type="Pfam" id="PF05910">
    <property type="entry name" value="DUF868"/>
    <property type="match status" value="1"/>
</dbReference>